<dbReference type="Proteomes" id="UP000201149">
    <property type="component" value="Segment"/>
</dbReference>
<keyword evidence="2" id="KW-1185">Reference proteome</keyword>
<accession>A0A1B3AZZ8</accession>
<protein>
    <submittedName>
        <fullName evidence="1">Uncharacterized protein</fullName>
    </submittedName>
</protein>
<proteinExistence type="predicted"/>
<dbReference type="OrthoDB" id="19139at10239"/>
<dbReference type="RefSeq" id="YP_009292446.1">
    <property type="nucleotide sequence ID" value="NC_031122.1"/>
</dbReference>
<reference evidence="1 2" key="1">
    <citation type="submission" date="2016-07" db="EMBL/GenBank/DDBJ databases">
        <authorList>
            <person name="Guido M.J."/>
            <person name="Iyengar P."/>
            <person name="Kasturiachi N.S."/>
            <person name="Pressimone C.A."/>
            <person name="Schiebel J.G."/>
            <person name="Furbee E.C."/>
            <person name="Grubb S.R."/>
            <person name="Warner M.H."/>
            <person name="Garlena R.A."/>
            <person name="Russell D.A."/>
            <person name="Pope W.H."/>
            <person name="Jacobs-Sera D."/>
            <person name="Hendrix R.W."/>
            <person name="Hatfull G.F."/>
        </authorList>
    </citation>
    <scope>NUCLEOTIDE SEQUENCE [LARGE SCALE GENOMIC DNA]</scope>
</reference>
<dbReference type="GeneID" id="29068961"/>
<dbReference type="EMBL" id="KX557277">
    <property type="protein sequence ID" value="AOE44335.1"/>
    <property type="molecule type" value="Genomic_DNA"/>
</dbReference>
<evidence type="ECO:0000313" key="1">
    <source>
        <dbReference type="EMBL" id="AOE44335.1"/>
    </source>
</evidence>
<sequence>MTDLVPAADIERIVGVPRDATKHLARAVSATQTVYVLHSRECLDSGVDLRACRYSLALDRGIQEDIWSRHCDTPVEVRIRDTRLVPVQSIPGGQGAIDFGGGAT</sequence>
<organism evidence="1 2">
    <name type="scientific">Gordonia phage Eyre</name>
    <dbReference type="NCBI Taxonomy" id="1887646"/>
    <lineage>
        <taxon>Viruses</taxon>
        <taxon>Duplodnaviria</taxon>
        <taxon>Heunggongvirae</taxon>
        <taxon>Uroviricota</taxon>
        <taxon>Caudoviricetes</taxon>
        <taxon>Eyrevirus</taxon>
        <taxon>Eyrevirus eyre</taxon>
    </lineage>
</organism>
<name>A0A1B3AZZ8_9CAUD</name>
<evidence type="ECO:0000313" key="2">
    <source>
        <dbReference type="Proteomes" id="UP000201149"/>
    </source>
</evidence>
<gene>
    <name evidence="1" type="primary">55</name>
    <name evidence="1" type="ORF">SEA_EYRE_55</name>
</gene>
<dbReference type="KEGG" id="vg:29068961"/>